<name>A0ABS4FFQ5_9BACL</name>
<sequence length="37" mass="4239">MGEYGVGSYGRQAEFGEFLLIIILFILLVILLNYFLI</sequence>
<comment type="caution">
    <text evidence="2">The sequence shown here is derived from an EMBL/GenBank/DDBJ whole genome shotgun (WGS) entry which is preliminary data.</text>
</comment>
<evidence type="ECO:0000256" key="1">
    <source>
        <dbReference type="SAM" id="Phobius"/>
    </source>
</evidence>
<keyword evidence="1" id="KW-0812">Transmembrane</keyword>
<organism evidence="2 3">
    <name type="scientific">Paenibacillus lactis</name>
    <dbReference type="NCBI Taxonomy" id="228574"/>
    <lineage>
        <taxon>Bacteria</taxon>
        <taxon>Bacillati</taxon>
        <taxon>Bacillota</taxon>
        <taxon>Bacilli</taxon>
        <taxon>Bacillales</taxon>
        <taxon>Paenibacillaceae</taxon>
        <taxon>Paenibacillus</taxon>
    </lineage>
</organism>
<gene>
    <name evidence="2" type="ORF">J2Z18_004199</name>
</gene>
<dbReference type="Proteomes" id="UP000706926">
    <property type="component" value="Unassembled WGS sequence"/>
</dbReference>
<dbReference type="EMBL" id="JAGGKI010000012">
    <property type="protein sequence ID" value="MBP1895090.1"/>
    <property type="molecule type" value="Genomic_DNA"/>
</dbReference>
<proteinExistence type="predicted"/>
<accession>A0ABS4FFQ5</accession>
<keyword evidence="1" id="KW-1133">Transmembrane helix</keyword>
<evidence type="ECO:0000313" key="2">
    <source>
        <dbReference type="EMBL" id="MBP1895090.1"/>
    </source>
</evidence>
<keyword evidence="3" id="KW-1185">Reference proteome</keyword>
<evidence type="ECO:0000313" key="3">
    <source>
        <dbReference type="Proteomes" id="UP000706926"/>
    </source>
</evidence>
<feature type="transmembrane region" description="Helical" evidence="1">
    <location>
        <begin position="18"/>
        <end position="36"/>
    </location>
</feature>
<reference evidence="2 3" key="1">
    <citation type="submission" date="2021-03" db="EMBL/GenBank/DDBJ databases">
        <title>Genomic Encyclopedia of Type Strains, Phase IV (KMG-IV): sequencing the most valuable type-strain genomes for metagenomic binning, comparative biology and taxonomic classification.</title>
        <authorList>
            <person name="Goeker M."/>
        </authorList>
    </citation>
    <scope>NUCLEOTIDE SEQUENCE [LARGE SCALE GENOMIC DNA]</scope>
    <source>
        <strain evidence="2 3">DSM 15596</strain>
    </source>
</reference>
<protein>
    <recommendedName>
        <fullName evidence="4">Sporulation protein YjcZ</fullName>
    </recommendedName>
</protein>
<keyword evidence="1" id="KW-0472">Membrane</keyword>
<evidence type="ECO:0008006" key="4">
    <source>
        <dbReference type="Google" id="ProtNLM"/>
    </source>
</evidence>